<keyword evidence="2 6" id="KW-0812">Transmembrane</keyword>
<keyword evidence="9" id="KW-1185">Reference proteome</keyword>
<comment type="caution">
    <text evidence="8">The sequence shown here is derived from an EMBL/GenBank/DDBJ whole genome shotgun (WGS) entry which is preliminary data.</text>
</comment>
<comment type="subcellular location">
    <subcellularLocation>
        <location evidence="1">Membrane</location>
        <topology evidence="1">Multi-pass membrane protein</topology>
    </subcellularLocation>
</comment>
<dbReference type="CDD" id="cd06174">
    <property type="entry name" value="MFS"/>
    <property type="match status" value="1"/>
</dbReference>
<feature type="transmembrane region" description="Helical" evidence="6">
    <location>
        <begin position="136"/>
        <end position="160"/>
    </location>
</feature>
<dbReference type="SUPFAM" id="SSF103473">
    <property type="entry name" value="MFS general substrate transporter"/>
    <property type="match status" value="1"/>
</dbReference>
<feature type="transmembrane region" description="Helical" evidence="6">
    <location>
        <begin position="443"/>
        <end position="466"/>
    </location>
</feature>
<organism evidence="8 9">
    <name type="scientific">[Emmonsia] crescens</name>
    <dbReference type="NCBI Taxonomy" id="73230"/>
    <lineage>
        <taxon>Eukaryota</taxon>
        <taxon>Fungi</taxon>
        <taxon>Dikarya</taxon>
        <taxon>Ascomycota</taxon>
        <taxon>Pezizomycotina</taxon>
        <taxon>Eurotiomycetes</taxon>
        <taxon>Eurotiomycetidae</taxon>
        <taxon>Onygenales</taxon>
        <taxon>Ajellomycetaceae</taxon>
        <taxon>Emergomyces</taxon>
    </lineage>
</organism>
<feature type="transmembrane region" description="Helical" evidence="6">
    <location>
        <begin position="345"/>
        <end position="364"/>
    </location>
</feature>
<feature type="region of interest" description="Disordered" evidence="5">
    <location>
        <begin position="506"/>
        <end position="535"/>
    </location>
</feature>
<accession>A0A2B7ZHC2</accession>
<evidence type="ECO:0000313" key="9">
    <source>
        <dbReference type="Proteomes" id="UP000226031"/>
    </source>
</evidence>
<dbReference type="Proteomes" id="UP000226031">
    <property type="component" value="Unassembled WGS sequence"/>
</dbReference>
<feature type="transmembrane region" description="Helical" evidence="6">
    <location>
        <begin position="410"/>
        <end position="431"/>
    </location>
</feature>
<evidence type="ECO:0000256" key="1">
    <source>
        <dbReference type="ARBA" id="ARBA00004141"/>
    </source>
</evidence>
<evidence type="ECO:0000256" key="2">
    <source>
        <dbReference type="ARBA" id="ARBA00022692"/>
    </source>
</evidence>
<keyword evidence="4 6" id="KW-0472">Membrane</keyword>
<protein>
    <recommendedName>
        <fullName evidence="7">Major facilitator superfamily (MFS) profile domain-containing protein</fullName>
    </recommendedName>
</protein>
<keyword evidence="3 6" id="KW-1133">Transmembrane helix</keyword>
<dbReference type="PANTHER" id="PTHR23507:SF1">
    <property type="entry name" value="FI18259P1-RELATED"/>
    <property type="match status" value="1"/>
</dbReference>
<dbReference type="Gene3D" id="1.20.1250.20">
    <property type="entry name" value="MFS general substrate transporter like domains"/>
    <property type="match status" value="2"/>
</dbReference>
<feature type="transmembrane region" description="Helical" evidence="6">
    <location>
        <begin position="203"/>
        <end position="226"/>
    </location>
</feature>
<feature type="transmembrane region" description="Helical" evidence="6">
    <location>
        <begin position="232"/>
        <end position="252"/>
    </location>
</feature>
<dbReference type="VEuPathDB" id="FungiDB:EMCG_01603"/>
<gene>
    <name evidence="8" type="ORF">GX50_04443</name>
</gene>
<evidence type="ECO:0000313" key="8">
    <source>
        <dbReference type="EMBL" id="PGH32730.1"/>
    </source>
</evidence>
<feature type="transmembrane region" description="Helical" evidence="6">
    <location>
        <begin position="478"/>
        <end position="498"/>
    </location>
</feature>
<evidence type="ECO:0000256" key="6">
    <source>
        <dbReference type="SAM" id="Phobius"/>
    </source>
</evidence>
<feature type="compositionally biased region" description="Polar residues" evidence="5">
    <location>
        <begin position="523"/>
        <end position="535"/>
    </location>
</feature>
<feature type="transmembrane region" description="Helical" evidence="6">
    <location>
        <begin position="385"/>
        <end position="404"/>
    </location>
</feature>
<sequence>MTTVPNPSLYGETDTLLGAESPQPPSRPKKFREKPVIFVFLCVLIVFCIDFGSYLTLAPQTRIYEAIACQNYYEKHDPGRYGLLEKIPEEDCKISPVQGELAFVQGLQTSFEALPSILLSVPYGRLADNVRYGRKFTFALALVGLVLCQFWVILVCWFSEVMPLRAVWLGSVALYIGGGSGMAIAMLMTMITDVVEARFRSTAFFQIALSVVLTQLVAPLVSSWMMLKGSPWNPLFLGTICSTLGLPLLSIIPETVHFRELKKHQHPNSQDQDTGDDAIEVSFTTSKPNLKHRLQLLRTAIKSIIPNRTTALILCILFITNIGSKHLSIMLLYVSTRYGIPLSKANFALTIFAGVNIFLLVVFLPTVSRYLTVNRQYSTTAKDLILSRYSITMYTLGALCMALSPTIATMIAGLVIYALGSGLSSLNLSLVATYVEPKHMARLYSVVSVVSTLSFFIGSPLLATLFSLGLKMGKGWVGLPYFGITLLYGIIFVAVWFIRLPERVDEGDDGNGNSESEGRDVETPSSSSTLRYTDN</sequence>
<evidence type="ECO:0000259" key="7">
    <source>
        <dbReference type="PROSITE" id="PS50850"/>
    </source>
</evidence>
<dbReference type="InterPro" id="IPR020846">
    <property type="entry name" value="MFS_dom"/>
</dbReference>
<dbReference type="InterPro" id="IPR011701">
    <property type="entry name" value="MFS"/>
</dbReference>
<dbReference type="InterPro" id="IPR036259">
    <property type="entry name" value="MFS_trans_sf"/>
</dbReference>
<dbReference type="Pfam" id="PF07690">
    <property type="entry name" value="MFS_1"/>
    <property type="match status" value="2"/>
</dbReference>
<evidence type="ECO:0000256" key="4">
    <source>
        <dbReference type="ARBA" id="ARBA00023136"/>
    </source>
</evidence>
<feature type="domain" description="Major facilitator superfamily (MFS) profile" evidence="7">
    <location>
        <begin position="309"/>
        <end position="535"/>
    </location>
</feature>
<dbReference type="PANTHER" id="PTHR23507">
    <property type="entry name" value="ZGC:174356"/>
    <property type="match status" value="1"/>
</dbReference>
<dbReference type="GO" id="GO:0016020">
    <property type="term" value="C:membrane"/>
    <property type="evidence" value="ECO:0007669"/>
    <property type="project" value="UniProtKB-SubCell"/>
</dbReference>
<dbReference type="PROSITE" id="PS50850">
    <property type="entry name" value="MFS"/>
    <property type="match status" value="1"/>
</dbReference>
<reference evidence="8 9" key="1">
    <citation type="submission" date="2017-10" db="EMBL/GenBank/DDBJ databases">
        <title>Comparative genomics in systemic dimorphic fungi from Ajellomycetaceae.</title>
        <authorList>
            <person name="Munoz J.F."/>
            <person name="Mcewen J.G."/>
            <person name="Clay O.K."/>
            <person name="Cuomo C.A."/>
        </authorList>
    </citation>
    <scope>NUCLEOTIDE SEQUENCE [LARGE SCALE GENOMIC DNA]</scope>
    <source>
        <strain evidence="8 9">UAMH4076</strain>
    </source>
</reference>
<feature type="transmembrane region" description="Helical" evidence="6">
    <location>
        <begin position="36"/>
        <end position="57"/>
    </location>
</feature>
<dbReference type="EMBL" id="PDND01000083">
    <property type="protein sequence ID" value="PGH32730.1"/>
    <property type="molecule type" value="Genomic_DNA"/>
</dbReference>
<evidence type="ECO:0000256" key="5">
    <source>
        <dbReference type="SAM" id="MobiDB-lite"/>
    </source>
</evidence>
<feature type="region of interest" description="Disordered" evidence="5">
    <location>
        <begin position="1"/>
        <end position="29"/>
    </location>
</feature>
<feature type="transmembrane region" description="Helical" evidence="6">
    <location>
        <begin position="166"/>
        <end position="191"/>
    </location>
</feature>
<feature type="transmembrane region" description="Helical" evidence="6">
    <location>
        <begin position="311"/>
        <end position="333"/>
    </location>
</feature>
<dbReference type="AlphaFoldDB" id="A0A2B7ZHC2"/>
<evidence type="ECO:0000256" key="3">
    <source>
        <dbReference type="ARBA" id="ARBA00022989"/>
    </source>
</evidence>
<dbReference type="GO" id="GO:0022857">
    <property type="term" value="F:transmembrane transporter activity"/>
    <property type="evidence" value="ECO:0007669"/>
    <property type="project" value="InterPro"/>
</dbReference>
<name>A0A2B7ZHC2_9EURO</name>
<proteinExistence type="predicted"/>